<evidence type="ECO:0000256" key="2">
    <source>
        <dbReference type="ARBA" id="ARBA00022448"/>
    </source>
</evidence>
<dbReference type="InterPro" id="IPR011701">
    <property type="entry name" value="MFS"/>
</dbReference>
<dbReference type="RefSeq" id="WP_307326948.1">
    <property type="nucleotide sequence ID" value="NZ_JAUSUG010000012.1"/>
</dbReference>
<proteinExistence type="predicted"/>
<keyword evidence="2" id="KW-0813">Transport</keyword>
<feature type="transmembrane region" description="Helical" evidence="7">
    <location>
        <begin position="326"/>
        <end position="344"/>
    </location>
</feature>
<evidence type="ECO:0000256" key="7">
    <source>
        <dbReference type="SAM" id="Phobius"/>
    </source>
</evidence>
<dbReference type="PROSITE" id="PS50850">
    <property type="entry name" value="MFS"/>
    <property type="match status" value="1"/>
</dbReference>
<gene>
    <name evidence="9" type="ORF">J2S74_003176</name>
</gene>
<evidence type="ECO:0000259" key="8">
    <source>
        <dbReference type="PROSITE" id="PS50850"/>
    </source>
</evidence>
<keyword evidence="5 7" id="KW-1133">Transmembrane helix</keyword>
<comment type="caution">
    <text evidence="9">The sequence shown here is derived from an EMBL/GenBank/DDBJ whole genome shotgun (WGS) entry which is preliminary data.</text>
</comment>
<feature type="transmembrane region" description="Helical" evidence="7">
    <location>
        <begin position="5"/>
        <end position="24"/>
    </location>
</feature>
<keyword evidence="10" id="KW-1185">Reference proteome</keyword>
<feature type="transmembrane region" description="Helical" evidence="7">
    <location>
        <begin position="126"/>
        <end position="149"/>
    </location>
</feature>
<dbReference type="InterPro" id="IPR001958">
    <property type="entry name" value="Tet-R_TetA/multi-R_MdtG-like"/>
</dbReference>
<dbReference type="Pfam" id="PF07690">
    <property type="entry name" value="MFS_1"/>
    <property type="match status" value="1"/>
</dbReference>
<evidence type="ECO:0000256" key="6">
    <source>
        <dbReference type="ARBA" id="ARBA00023136"/>
    </source>
</evidence>
<evidence type="ECO:0000313" key="9">
    <source>
        <dbReference type="EMBL" id="MDQ0255794.1"/>
    </source>
</evidence>
<dbReference type="InterPro" id="IPR036259">
    <property type="entry name" value="MFS_trans_sf"/>
</dbReference>
<dbReference type="CDD" id="cd17325">
    <property type="entry name" value="MFS_MdtG_SLC18_like"/>
    <property type="match status" value="1"/>
</dbReference>
<sequence>MLFFLYAIIIVVFLDTFIQLPIISPYAQQLGASAFLTGMIVAVYSLTNMIGNAFCGHLIDRYGRKKLLLVGMGLVTIILLLYPAVSSGWGLFLIRFIHGLAGGALIPAAFAYLGDLSPEKGRGKRMAFSGASIGIAAIIGPAIGGIISARYTIDIVFYLVAFLFFAAFIGVMLGLKETVPLKEQKEKVDIRDLFLLLRNPTMFQAINGAFALMFSMGILAHALPLKVQSLYLSSAITGMLLSSFGIVALIIFLTPINNIFDKFIPQRFILGGLSLISFALLCLTVVNSLPLMVAVMIVYGIGFSFVFPSMNRIVVDISSEADRGKAFGIFYASFSLGVVFGSLLSGATSTSVSTPFFIGGIVMMFLSISFWALLQWSSHLKMT</sequence>
<feature type="transmembrane region" description="Helical" evidence="7">
    <location>
        <begin position="292"/>
        <end position="314"/>
    </location>
</feature>
<feature type="domain" description="Major facilitator superfamily (MFS) profile" evidence="8">
    <location>
        <begin position="1"/>
        <end position="378"/>
    </location>
</feature>
<feature type="transmembrane region" description="Helical" evidence="7">
    <location>
        <begin position="67"/>
        <end position="85"/>
    </location>
</feature>
<dbReference type="InterPro" id="IPR050171">
    <property type="entry name" value="MFS_Transporters"/>
</dbReference>
<dbReference type="InterPro" id="IPR020846">
    <property type="entry name" value="MFS_dom"/>
</dbReference>
<feature type="transmembrane region" description="Helical" evidence="7">
    <location>
        <begin position="356"/>
        <end position="374"/>
    </location>
</feature>
<dbReference type="Proteomes" id="UP001230005">
    <property type="component" value="Unassembled WGS sequence"/>
</dbReference>
<dbReference type="EMBL" id="JAUSUG010000012">
    <property type="protein sequence ID" value="MDQ0255794.1"/>
    <property type="molecule type" value="Genomic_DNA"/>
</dbReference>
<keyword evidence="3" id="KW-1003">Cell membrane</keyword>
<comment type="subcellular location">
    <subcellularLocation>
        <location evidence="1">Cell membrane</location>
        <topology evidence="1">Multi-pass membrane protein</topology>
    </subcellularLocation>
</comment>
<feature type="transmembrane region" description="Helical" evidence="7">
    <location>
        <begin position="91"/>
        <end position="114"/>
    </location>
</feature>
<evidence type="ECO:0000256" key="5">
    <source>
        <dbReference type="ARBA" id="ARBA00022989"/>
    </source>
</evidence>
<reference evidence="9 10" key="1">
    <citation type="submission" date="2023-07" db="EMBL/GenBank/DDBJ databases">
        <title>Genomic Encyclopedia of Type Strains, Phase IV (KMG-IV): sequencing the most valuable type-strain genomes for metagenomic binning, comparative biology and taxonomic classification.</title>
        <authorList>
            <person name="Goeker M."/>
        </authorList>
    </citation>
    <scope>NUCLEOTIDE SEQUENCE [LARGE SCALE GENOMIC DNA]</scope>
    <source>
        <strain evidence="9 10">DSM 9768</strain>
    </source>
</reference>
<dbReference type="PRINTS" id="PR01035">
    <property type="entry name" value="TCRTETA"/>
</dbReference>
<evidence type="ECO:0000256" key="1">
    <source>
        <dbReference type="ARBA" id="ARBA00004651"/>
    </source>
</evidence>
<protein>
    <submittedName>
        <fullName evidence="9">MFS family permease</fullName>
    </submittedName>
</protein>
<evidence type="ECO:0000256" key="3">
    <source>
        <dbReference type="ARBA" id="ARBA00022475"/>
    </source>
</evidence>
<evidence type="ECO:0000256" key="4">
    <source>
        <dbReference type="ARBA" id="ARBA00022692"/>
    </source>
</evidence>
<feature type="transmembrane region" description="Helical" evidence="7">
    <location>
        <begin position="230"/>
        <end position="256"/>
    </location>
</feature>
<keyword evidence="6 7" id="KW-0472">Membrane</keyword>
<evidence type="ECO:0000313" key="10">
    <source>
        <dbReference type="Proteomes" id="UP001230005"/>
    </source>
</evidence>
<feature type="transmembrane region" description="Helical" evidence="7">
    <location>
        <begin position="268"/>
        <end position="286"/>
    </location>
</feature>
<name>A0ABT9ZX32_9BACI</name>
<dbReference type="Gene3D" id="1.20.1250.20">
    <property type="entry name" value="MFS general substrate transporter like domains"/>
    <property type="match status" value="1"/>
</dbReference>
<dbReference type="SUPFAM" id="SSF103473">
    <property type="entry name" value="MFS general substrate transporter"/>
    <property type="match status" value="1"/>
</dbReference>
<keyword evidence="4 7" id="KW-0812">Transmembrane</keyword>
<dbReference type="PANTHER" id="PTHR23517">
    <property type="entry name" value="RESISTANCE PROTEIN MDTM, PUTATIVE-RELATED-RELATED"/>
    <property type="match status" value="1"/>
</dbReference>
<feature type="transmembrane region" description="Helical" evidence="7">
    <location>
        <begin position="30"/>
        <end position="55"/>
    </location>
</feature>
<feature type="transmembrane region" description="Helical" evidence="7">
    <location>
        <begin position="155"/>
        <end position="175"/>
    </location>
</feature>
<organism evidence="9 10">
    <name type="scientific">Evansella vedderi</name>
    <dbReference type="NCBI Taxonomy" id="38282"/>
    <lineage>
        <taxon>Bacteria</taxon>
        <taxon>Bacillati</taxon>
        <taxon>Bacillota</taxon>
        <taxon>Bacilli</taxon>
        <taxon>Bacillales</taxon>
        <taxon>Bacillaceae</taxon>
        <taxon>Evansella</taxon>
    </lineage>
</organism>
<feature type="transmembrane region" description="Helical" evidence="7">
    <location>
        <begin position="205"/>
        <end position="224"/>
    </location>
</feature>
<accession>A0ABT9ZX32</accession>